<keyword evidence="3" id="KW-1185">Reference proteome</keyword>
<name>A0A851P3D7_9GALL</name>
<dbReference type="Proteomes" id="UP000613066">
    <property type="component" value="Unassembled WGS sequence"/>
</dbReference>
<gene>
    <name evidence="2" type="primary">Erv31_2</name>
    <name evidence="2" type="ORF">PENPIL_R15874</name>
</gene>
<feature type="non-terminal residue" evidence="2">
    <location>
        <position position="1"/>
    </location>
</feature>
<comment type="caution">
    <text evidence="2">The sequence shown here is derived from an EMBL/GenBank/DDBJ whole genome shotgun (WGS) entry which is preliminary data.</text>
</comment>
<organism evidence="2 3">
    <name type="scientific">Penelope pileata</name>
    <dbReference type="NCBI Taxonomy" id="1118817"/>
    <lineage>
        <taxon>Eukaryota</taxon>
        <taxon>Metazoa</taxon>
        <taxon>Chordata</taxon>
        <taxon>Craniata</taxon>
        <taxon>Vertebrata</taxon>
        <taxon>Euteleostomi</taxon>
        <taxon>Archelosauria</taxon>
        <taxon>Archosauria</taxon>
        <taxon>Dinosauria</taxon>
        <taxon>Saurischia</taxon>
        <taxon>Theropoda</taxon>
        <taxon>Coelurosauria</taxon>
        <taxon>Aves</taxon>
        <taxon>Neognathae</taxon>
        <taxon>Galloanserae</taxon>
        <taxon>Galliformes</taxon>
        <taxon>Cracidae</taxon>
        <taxon>Penelope</taxon>
    </lineage>
</organism>
<dbReference type="PANTHER" id="PTHR10424">
    <property type="entry name" value="VIRAL ENVELOPE PROTEIN"/>
    <property type="match status" value="1"/>
</dbReference>
<evidence type="ECO:0000313" key="3">
    <source>
        <dbReference type="Proteomes" id="UP000613066"/>
    </source>
</evidence>
<keyword evidence="1" id="KW-1133">Transmembrane helix</keyword>
<keyword evidence="1" id="KW-0472">Membrane</keyword>
<dbReference type="CDD" id="cd09850">
    <property type="entry name" value="Ebola-like_HR1-HR2"/>
    <property type="match status" value="1"/>
</dbReference>
<accession>A0A851P3D7</accession>
<dbReference type="InterPro" id="IPR018154">
    <property type="entry name" value="TLV/ENV_coat_polyprotein"/>
</dbReference>
<evidence type="ECO:0000256" key="1">
    <source>
        <dbReference type="SAM" id="Phobius"/>
    </source>
</evidence>
<dbReference type="Gene3D" id="1.10.287.210">
    <property type="match status" value="1"/>
</dbReference>
<protein>
    <submittedName>
        <fullName evidence="2">ENR1 protein</fullName>
    </submittedName>
</protein>
<feature type="non-terminal residue" evidence="2">
    <location>
        <position position="330"/>
    </location>
</feature>
<reference evidence="2" key="1">
    <citation type="submission" date="2019-09" db="EMBL/GenBank/DDBJ databases">
        <title>Bird 10,000 Genomes (B10K) Project - Family phase.</title>
        <authorList>
            <person name="Zhang G."/>
        </authorList>
    </citation>
    <scope>NUCLEOTIDE SEQUENCE</scope>
    <source>
        <strain evidence="2">B10K-DU-001-08</strain>
        <tissue evidence="2">Muscle</tissue>
    </source>
</reference>
<dbReference type="SUPFAM" id="SSF58069">
    <property type="entry name" value="Virus ectodomain"/>
    <property type="match status" value="1"/>
</dbReference>
<dbReference type="PANTHER" id="PTHR10424:SF68">
    <property type="entry name" value="ENDOGENOUS RETROVIRUS GROUP 3 MEMBER 1 ENV POLYPROTEIN"/>
    <property type="match status" value="1"/>
</dbReference>
<proteinExistence type="predicted"/>
<dbReference type="AlphaFoldDB" id="A0A851P3D7"/>
<feature type="transmembrane region" description="Helical" evidence="1">
    <location>
        <begin position="290"/>
        <end position="312"/>
    </location>
</feature>
<sequence length="330" mass="37442">LFSKARGMNCTWKPYAGAWRCKWCRDESNTGKSWNCNVAGHPFGPLNTTYFQAKEHVNKPATEWNGPFENGSVALKGHYWICGHYAYKRLPANWTGVCYVGTIHPMFFLLSGSDGNELGIKVYDDLRRQRRSIDTSITGGSRQTWGKDDWSPQRIIKYYGPATWNPNEWISGAREPIYNLNRIIRLQAVLEIITNETARALDLLADQATQMRAAIFQHRMVLDYLLAEEGGVCGKLNDSNCCLKIDDNGNVVKEIAKGIRKLAHVPVQTWKSPDFDLFSWLPGGPWVKRILFYLLCAIGALVFVPCMIPCFIQLIQRVVSSMYFVTTSTD</sequence>
<evidence type="ECO:0000313" key="2">
    <source>
        <dbReference type="EMBL" id="NXC48158.1"/>
    </source>
</evidence>
<keyword evidence="1" id="KW-0812">Transmembrane</keyword>
<dbReference type="EMBL" id="WBMW01004829">
    <property type="protein sequence ID" value="NXC48158.1"/>
    <property type="molecule type" value="Genomic_DNA"/>
</dbReference>
<dbReference type="OrthoDB" id="9115609at2759"/>
<dbReference type="Pfam" id="PF00429">
    <property type="entry name" value="TLV_coat"/>
    <property type="match status" value="1"/>
</dbReference>